<dbReference type="InterPro" id="IPR012334">
    <property type="entry name" value="Pectin_lyas_fold"/>
</dbReference>
<evidence type="ECO:0000313" key="3">
    <source>
        <dbReference type="EMBL" id="HFM96356.1"/>
    </source>
</evidence>
<evidence type="ECO:0000259" key="2">
    <source>
        <dbReference type="SMART" id="SM00912"/>
    </source>
</evidence>
<dbReference type="Pfam" id="PF05860">
    <property type="entry name" value="TPS"/>
    <property type="match status" value="1"/>
</dbReference>
<comment type="caution">
    <text evidence="3">The sequence shown here is derived from an EMBL/GenBank/DDBJ whole genome shotgun (WGS) entry which is preliminary data.</text>
</comment>
<feature type="signal peptide" evidence="1">
    <location>
        <begin position="1"/>
        <end position="23"/>
    </location>
</feature>
<dbReference type="EMBL" id="DSRU01000018">
    <property type="protein sequence ID" value="HFM96356.1"/>
    <property type="molecule type" value="Genomic_DNA"/>
</dbReference>
<keyword evidence="1" id="KW-0732">Signal</keyword>
<dbReference type="NCBIfam" id="TIGR01901">
    <property type="entry name" value="adhes_NPXG"/>
    <property type="match status" value="1"/>
</dbReference>
<dbReference type="SUPFAM" id="SSF51126">
    <property type="entry name" value="Pectin lyase-like"/>
    <property type="match status" value="4"/>
</dbReference>
<dbReference type="SMART" id="SM00912">
    <property type="entry name" value="Haemagg_act"/>
    <property type="match status" value="1"/>
</dbReference>
<proteinExistence type="predicted"/>
<organism evidence="3">
    <name type="scientific">Oscillatoriales cyanobacterium SpSt-418</name>
    <dbReference type="NCBI Taxonomy" id="2282169"/>
    <lineage>
        <taxon>Bacteria</taxon>
        <taxon>Bacillati</taxon>
        <taxon>Cyanobacteriota</taxon>
        <taxon>Cyanophyceae</taxon>
        <taxon>Oscillatoriophycideae</taxon>
        <taxon>Oscillatoriales</taxon>
    </lineage>
</organism>
<reference evidence="3" key="1">
    <citation type="journal article" date="2020" name="mSystems">
        <title>Genome- and Community-Level Interaction Insights into Carbon Utilization and Element Cycling Functions of Hydrothermarchaeota in Hydrothermal Sediment.</title>
        <authorList>
            <person name="Zhou Z."/>
            <person name="Liu Y."/>
            <person name="Xu W."/>
            <person name="Pan J."/>
            <person name="Luo Z.H."/>
            <person name="Li M."/>
        </authorList>
    </citation>
    <scope>NUCLEOTIDE SEQUENCE [LARGE SCALE GENOMIC DNA]</scope>
    <source>
        <strain evidence="3">SpSt-418</strain>
    </source>
</reference>
<gene>
    <name evidence="3" type="ORF">ENR64_01055</name>
</gene>
<dbReference type="InterPro" id="IPR011050">
    <property type="entry name" value="Pectin_lyase_fold/virulence"/>
</dbReference>
<sequence length="1511" mass="151589">MKHRYLRWLVPQAVTTCTILSFANVTQGQIVPDQTLSTPSRVDAVGCTNCVIEGGTLRGGNLFHSFQEFSIPTGGSAFFNNPVAIENILTRVTGNSISTLDGLLKANGAANFFLLNPNGIVFGPNARLELGGSFFASTANSFKFSDGSEFSATNPQAAPLLTINLTPGLQTGTIAPGSQIVNRGTLVARQDMILESDHLDLQGQLVAGRDLLLKAQDTVQIRDTSLAPFLARSGRDLTLQGNQTVDIFALNHPASGLFSGGNLVLRSANSVGGDAHYFAGGNFRIEQLDGELGNLFSPNDPIIRSQGDVSFFGYFGTSLHILSGGSVNIGRIIITGPDTLGDTINPTNTPQLANVVLSDGTPLTIDGSARPTVDIRAGMDPATIGTPLGTVGVNFPIDFFFPLAPGNNPVRTSADITIGGIDAERGQVLITNQYLADRQLPGGTITINGALFGGFPLGIGVGSINGDAGSIDIDSRAGISVNSLLSTDSTVGSGGNIKLLAQGDINVAPGASIRANGTFNGGITLNTFNNGSVFLAGNVSGTSNGAGTGIGGDIILDTRSLFLTNGARIVTSTTGSAIGGDITINAQEGVQIVGEGSSTQQVSGIFASTQGSGTGGSVTMTTPQLNLQAGGQIGVNTSQSGQGGNLTIQVANQIEIDGTNSTGTIASGLGTNAIAGGNAGATQINTNQLTIRNGGQIGAGTFGSGNGGKITITASDVQVNGGGTAGRSGIFTSAESGSSGRAGAVEVFTDQLEVSDGALLSVGTDGSGEGGTLSIVANQVVVQDSGQILATTTSSGTGGNLTIQATDFVQVNGDSSKITTRTEDNASGQAGNLLIATDLLTVRDGAQIDSSSFGAGPGGSVLVTADTVEVAGTSSNGQTVSGVFASANSTLSNAGNGGTLTVNTRELLVLDGAGISVSTQGSGNGGDLAVNANSVFVQGIVTAATQGSGTAGNIAFKPLNGDSLAFQFQDEARISASTNGTGAGGSVTINAPQAVTLSGAGAVTAETRGSGTGGSVTIDAPQLLIQDGVEISTSTTGVGTGGNINVIASDFFTLTDAELSSETDGVGNAGSVSVTTGQFTLQNGAEITTATEGTGQGGNIEVFASQGIELVGSGSTLLATTGISDNPLSITQTGAAGSIRLTTPGRFTLQQGAEVSVSSGAIGGKAGDITLVANTAELNQGGRVLSNTAGTGQAGNLILQIADRLLLNGEGTGLFAGTDEGSSGNGGSIAIANPQELTLQDRATINVGSTGTGQSGNLSLQAGRVTLRNQSSLVAETKTTDGGNIQITSDAAVLLRNNSLISATAGTAEAGGNGGNITITTPFVIGFLPENSDIRANAFTGNGGNITVNAFSIFGLEFRPVDTPNSDITASSQFGFAGTIVLNTLNIDPSRGLTALPLNLTDPSRQVDRSCSVRRQKGNSFVVVGRGGLPASPEDSWSGLTPQVELLAPVTSGTSRLAPSQQPQKTAKSQIVEAQGWQQNVDGSISLVAQAVEPSSHGQWQATAACQLPLE</sequence>
<accession>A0A7C3PFF0</accession>
<evidence type="ECO:0000256" key="1">
    <source>
        <dbReference type="SAM" id="SignalP"/>
    </source>
</evidence>
<protein>
    <submittedName>
        <fullName evidence="3">Filamentous hemagglutinin N-terminal domain-containing protein</fullName>
    </submittedName>
</protein>
<feature type="chain" id="PRO_5027722715" evidence="1">
    <location>
        <begin position="24"/>
        <end position="1511"/>
    </location>
</feature>
<feature type="domain" description="Filamentous haemagglutinin FhaB/tRNA nuclease CdiA-like TPS" evidence="2">
    <location>
        <begin position="33"/>
        <end position="145"/>
    </location>
</feature>
<name>A0A7C3PFF0_9CYAN</name>
<dbReference type="Gene3D" id="2.160.20.10">
    <property type="entry name" value="Single-stranded right-handed beta-helix, Pectin lyase-like"/>
    <property type="match status" value="4"/>
</dbReference>
<dbReference type="InterPro" id="IPR008638">
    <property type="entry name" value="FhaB/CdiA-like_TPS"/>
</dbReference>